<evidence type="ECO:0000256" key="6">
    <source>
        <dbReference type="ARBA" id="ARBA00023015"/>
    </source>
</evidence>
<evidence type="ECO:0000313" key="16">
    <source>
        <dbReference type="Proteomes" id="UP000198811"/>
    </source>
</evidence>
<protein>
    <recommendedName>
        <fullName evidence="2">Stage 0 sporulation protein A homolog</fullName>
    </recommendedName>
</protein>
<dbReference type="GO" id="GO:0043565">
    <property type="term" value="F:sequence-specific DNA binding"/>
    <property type="evidence" value="ECO:0007669"/>
    <property type="project" value="InterPro"/>
</dbReference>
<feature type="modified residue" description="4-aspartylphosphate" evidence="10">
    <location>
        <position position="55"/>
    </location>
</feature>
<proteinExistence type="predicted"/>
<evidence type="ECO:0000313" key="15">
    <source>
        <dbReference type="EMBL" id="SQB35102.1"/>
    </source>
</evidence>
<dbReference type="EMBL" id="JABFIF010000032">
    <property type="protein sequence ID" value="NOH17035.1"/>
    <property type="molecule type" value="Genomic_DNA"/>
</dbReference>
<evidence type="ECO:0000256" key="3">
    <source>
        <dbReference type="ARBA" id="ARBA00022490"/>
    </source>
</evidence>
<dbReference type="GO" id="GO:0005737">
    <property type="term" value="C:cytoplasm"/>
    <property type="evidence" value="ECO:0007669"/>
    <property type="project" value="UniProtKB-SubCell"/>
</dbReference>
<dbReference type="PRINTS" id="PR00032">
    <property type="entry name" value="HTHARAC"/>
</dbReference>
<keyword evidence="6" id="KW-0805">Transcription regulation</keyword>
<dbReference type="STRING" id="1494.SAMN05216497_11060"/>
<dbReference type="InterPro" id="IPR051552">
    <property type="entry name" value="HptR"/>
</dbReference>
<dbReference type="Pfam" id="PF12833">
    <property type="entry name" value="HTH_18"/>
    <property type="match status" value="1"/>
</dbReference>
<dbReference type="SMART" id="SM00448">
    <property type="entry name" value="REC"/>
    <property type="match status" value="1"/>
</dbReference>
<dbReference type="PROSITE" id="PS50110">
    <property type="entry name" value="RESPONSE_REGULATORY"/>
    <property type="match status" value="1"/>
</dbReference>
<dbReference type="InterPro" id="IPR018062">
    <property type="entry name" value="HTH_AraC-typ_CS"/>
</dbReference>
<evidence type="ECO:0000259" key="12">
    <source>
        <dbReference type="PROSITE" id="PS50110"/>
    </source>
</evidence>
<dbReference type="OrthoDB" id="324626at2"/>
<sequence>MFRIVIADDEETIRNGLKKLIESYKLNLSVIATAKDGTEAINAINKYHPEIILMDINMPFMNGLEVIKNIREKDKDVKIIIISGYSQFEYAQKALELGVFNYILKPINYRNFKDILIKAMDSYSKRMWEISKIKEGKEEIENSKDIGNLAISYIKENFSNNELSLNSVAQHFYVSQSYLTRVIKQKTGVSFTDYLNKLRINMAKKLLTDSNNDYTINDISHMVGYSSQHYFSRAFKNYMEISPTNYRNRERSLIKNTNK</sequence>
<dbReference type="SUPFAM" id="SSF46689">
    <property type="entry name" value="Homeodomain-like"/>
    <property type="match status" value="2"/>
</dbReference>
<dbReference type="GO" id="GO:0003700">
    <property type="term" value="F:DNA-binding transcription factor activity"/>
    <property type="evidence" value="ECO:0007669"/>
    <property type="project" value="InterPro"/>
</dbReference>
<dbReference type="InterPro" id="IPR009057">
    <property type="entry name" value="Homeodomain-like_sf"/>
</dbReference>
<dbReference type="AlphaFoldDB" id="A0A240AID8"/>
<evidence type="ECO:0000256" key="10">
    <source>
        <dbReference type="PROSITE-ProRule" id="PRU00169"/>
    </source>
</evidence>
<dbReference type="PANTHER" id="PTHR42713">
    <property type="entry name" value="HISTIDINE KINASE-RELATED"/>
    <property type="match status" value="1"/>
</dbReference>
<dbReference type="GO" id="GO:0000160">
    <property type="term" value="P:phosphorelay signal transduction system"/>
    <property type="evidence" value="ECO:0007669"/>
    <property type="project" value="UniProtKB-KW"/>
</dbReference>
<feature type="domain" description="Response regulatory" evidence="12">
    <location>
        <begin position="3"/>
        <end position="120"/>
    </location>
</feature>
<keyword evidence="3" id="KW-0963">Cytoplasm</keyword>
<dbReference type="Proteomes" id="UP000250223">
    <property type="component" value="Unassembled WGS sequence"/>
</dbReference>
<name>A0A240AID8_CLOCO</name>
<accession>A0A240AID8</accession>
<evidence type="ECO:0000256" key="1">
    <source>
        <dbReference type="ARBA" id="ARBA00004496"/>
    </source>
</evidence>
<dbReference type="EMBL" id="FNGL01000010">
    <property type="protein sequence ID" value="SDL17463.1"/>
    <property type="molecule type" value="Genomic_DNA"/>
</dbReference>
<keyword evidence="16" id="KW-1185">Reference proteome</keyword>
<keyword evidence="8" id="KW-0804">Transcription</keyword>
<dbReference type="PANTHER" id="PTHR42713:SF3">
    <property type="entry name" value="TRANSCRIPTIONAL REGULATORY PROTEIN HPTR"/>
    <property type="match status" value="1"/>
</dbReference>
<dbReference type="RefSeq" id="WP_089865940.1">
    <property type="nucleotide sequence ID" value="NZ_CP173238.1"/>
</dbReference>
<dbReference type="GeneID" id="70577504"/>
<keyword evidence="4 10" id="KW-0597">Phosphoprotein</keyword>
<dbReference type="InterPro" id="IPR011006">
    <property type="entry name" value="CheY-like_superfamily"/>
</dbReference>
<dbReference type="SUPFAM" id="SSF52172">
    <property type="entry name" value="CheY-like"/>
    <property type="match status" value="1"/>
</dbReference>
<evidence type="ECO:0000313" key="13">
    <source>
        <dbReference type="EMBL" id="NOH17035.1"/>
    </source>
</evidence>
<dbReference type="EMBL" id="UAWC01000023">
    <property type="protein sequence ID" value="SQB35102.1"/>
    <property type="molecule type" value="Genomic_DNA"/>
</dbReference>
<reference evidence="14 16" key="1">
    <citation type="submission" date="2016-10" db="EMBL/GenBank/DDBJ databases">
        <authorList>
            <person name="Varghese N."/>
            <person name="Submissions S."/>
        </authorList>
    </citation>
    <scope>NUCLEOTIDE SEQUENCE [LARGE SCALE GENOMIC DNA]</scope>
    <source>
        <strain evidence="14 16">NLAE-zl-C224</strain>
    </source>
</reference>
<evidence type="ECO:0000256" key="7">
    <source>
        <dbReference type="ARBA" id="ARBA00023125"/>
    </source>
</evidence>
<dbReference type="Proteomes" id="UP000528432">
    <property type="component" value="Unassembled WGS sequence"/>
</dbReference>
<gene>
    <name evidence="13" type="ORF">HMJ28_11720</name>
    <name evidence="15" type="ORF">NCTC13028_01715</name>
    <name evidence="14" type="ORF">SAMN05216497_11060</name>
</gene>
<dbReference type="CDD" id="cd17536">
    <property type="entry name" value="REC_YesN-like"/>
    <property type="match status" value="1"/>
</dbReference>
<dbReference type="InterPro" id="IPR018060">
    <property type="entry name" value="HTH_AraC"/>
</dbReference>
<dbReference type="InterPro" id="IPR020449">
    <property type="entry name" value="Tscrpt_reg_AraC-type_HTH"/>
</dbReference>
<evidence type="ECO:0000256" key="9">
    <source>
        <dbReference type="ARBA" id="ARBA00024867"/>
    </source>
</evidence>
<dbReference type="PROSITE" id="PS00041">
    <property type="entry name" value="HTH_ARAC_FAMILY_1"/>
    <property type="match status" value="1"/>
</dbReference>
<evidence type="ECO:0000313" key="17">
    <source>
        <dbReference type="Proteomes" id="UP000250223"/>
    </source>
</evidence>
<reference evidence="13 18" key="3">
    <citation type="submission" date="2020-05" db="EMBL/GenBank/DDBJ databases">
        <title>Draft genome sequence of Clostridium cochlearium strain AGROS13 isolated from a sheep dairy farm in New Zealand.</title>
        <authorList>
            <person name="Gupta T.B."/>
            <person name="Jauregui R."/>
            <person name="Risson A.N."/>
            <person name="Brightwell G."/>
            <person name="Maclean P."/>
        </authorList>
    </citation>
    <scope>NUCLEOTIDE SEQUENCE [LARGE SCALE GENOMIC DNA]</scope>
    <source>
        <strain evidence="13 18">AGROS13</strain>
    </source>
</reference>
<evidence type="ECO:0000256" key="5">
    <source>
        <dbReference type="ARBA" id="ARBA00023012"/>
    </source>
</evidence>
<evidence type="ECO:0000259" key="11">
    <source>
        <dbReference type="PROSITE" id="PS01124"/>
    </source>
</evidence>
<dbReference type="PROSITE" id="PS01124">
    <property type="entry name" value="HTH_ARAC_FAMILY_2"/>
    <property type="match status" value="1"/>
</dbReference>
<feature type="domain" description="HTH araC/xylS-type" evidence="11">
    <location>
        <begin position="148"/>
        <end position="249"/>
    </location>
</feature>
<evidence type="ECO:0000313" key="18">
    <source>
        <dbReference type="Proteomes" id="UP000528432"/>
    </source>
</evidence>
<keyword evidence="5" id="KW-0902">Two-component regulatory system</keyword>
<evidence type="ECO:0000256" key="2">
    <source>
        <dbReference type="ARBA" id="ARBA00018672"/>
    </source>
</evidence>
<dbReference type="Proteomes" id="UP000198811">
    <property type="component" value="Unassembled WGS sequence"/>
</dbReference>
<dbReference type="SMART" id="SM00342">
    <property type="entry name" value="HTH_ARAC"/>
    <property type="match status" value="1"/>
</dbReference>
<evidence type="ECO:0000256" key="4">
    <source>
        <dbReference type="ARBA" id="ARBA00022553"/>
    </source>
</evidence>
<evidence type="ECO:0000256" key="8">
    <source>
        <dbReference type="ARBA" id="ARBA00023163"/>
    </source>
</evidence>
<keyword evidence="7" id="KW-0238">DNA-binding</keyword>
<dbReference type="InterPro" id="IPR001789">
    <property type="entry name" value="Sig_transdc_resp-reg_receiver"/>
</dbReference>
<dbReference type="Gene3D" id="3.40.50.2300">
    <property type="match status" value="1"/>
</dbReference>
<comment type="function">
    <text evidence="9">May play the central regulatory role in sporulation. It may be an element of the effector pathway responsible for the activation of sporulation genes in response to nutritional stress. Spo0A may act in concert with spo0H (a sigma factor) to control the expression of some genes that are critical to the sporulation process.</text>
</comment>
<organism evidence="15 17">
    <name type="scientific">Clostridium cochlearium</name>
    <dbReference type="NCBI Taxonomy" id="1494"/>
    <lineage>
        <taxon>Bacteria</taxon>
        <taxon>Bacillati</taxon>
        <taxon>Bacillota</taxon>
        <taxon>Clostridia</taxon>
        <taxon>Eubacteriales</taxon>
        <taxon>Clostridiaceae</taxon>
        <taxon>Clostridium</taxon>
    </lineage>
</organism>
<dbReference type="Pfam" id="PF00072">
    <property type="entry name" value="Response_reg"/>
    <property type="match status" value="1"/>
</dbReference>
<dbReference type="Gene3D" id="1.10.10.60">
    <property type="entry name" value="Homeodomain-like"/>
    <property type="match status" value="2"/>
</dbReference>
<evidence type="ECO:0000313" key="14">
    <source>
        <dbReference type="EMBL" id="SDL17463.1"/>
    </source>
</evidence>
<reference evidence="15 17" key="2">
    <citation type="submission" date="2018-06" db="EMBL/GenBank/DDBJ databases">
        <authorList>
            <consortium name="Pathogen Informatics"/>
            <person name="Doyle S."/>
        </authorList>
    </citation>
    <scope>NUCLEOTIDE SEQUENCE [LARGE SCALE GENOMIC DNA]</scope>
    <source>
        <strain evidence="15 17">NCTC13028</strain>
    </source>
</reference>
<comment type="subcellular location">
    <subcellularLocation>
        <location evidence="1">Cytoplasm</location>
    </subcellularLocation>
</comment>